<dbReference type="Proteomes" id="UP000831156">
    <property type="component" value="Chromosome 7"/>
</dbReference>
<evidence type="ECO:0000256" key="4">
    <source>
        <dbReference type="ARBA" id="ARBA00023242"/>
    </source>
</evidence>
<dbReference type="InterPro" id="IPR015943">
    <property type="entry name" value="WD40/YVTN_repeat-like_dom_sf"/>
</dbReference>
<dbReference type="Gene3D" id="2.130.10.10">
    <property type="entry name" value="YVTN repeat-like/Quinoprotein amine dehydrogenase"/>
    <property type="match status" value="1"/>
</dbReference>
<gene>
    <name evidence="8" type="ORF">PGABG01_0720500</name>
</gene>
<feature type="repeat" description="WD" evidence="5">
    <location>
        <begin position="389"/>
        <end position="428"/>
    </location>
</feature>
<evidence type="ECO:0000256" key="3">
    <source>
        <dbReference type="ARBA" id="ARBA00022737"/>
    </source>
</evidence>
<evidence type="ECO:0000256" key="1">
    <source>
        <dbReference type="ARBA" id="ARBA00004604"/>
    </source>
</evidence>
<comment type="subcellular location">
    <subcellularLocation>
        <location evidence="1">Nucleus</location>
        <location evidence="1">Nucleolus</location>
    </subcellularLocation>
</comment>
<name>A0ABY1UKR8_9APIC</name>
<dbReference type="InterPro" id="IPR040315">
    <property type="entry name" value="WDR46/Utp7"/>
</dbReference>
<feature type="compositionally biased region" description="Basic residues" evidence="6">
    <location>
        <begin position="120"/>
        <end position="131"/>
    </location>
</feature>
<feature type="region of interest" description="Disordered" evidence="6">
    <location>
        <begin position="571"/>
        <end position="614"/>
    </location>
</feature>
<dbReference type="PANTHER" id="PTHR14085:SF3">
    <property type="entry name" value="WD REPEAT-CONTAINING PROTEIN 46"/>
    <property type="match status" value="1"/>
</dbReference>
<dbReference type="PANTHER" id="PTHR14085">
    <property type="entry name" value="WD-REPEAT PROTEIN BING4"/>
    <property type="match status" value="1"/>
</dbReference>
<keyword evidence="2 5" id="KW-0853">WD repeat</keyword>
<evidence type="ECO:0000256" key="5">
    <source>
        <dbReference type="PROSITE-ProRule" id="PRU00221"/>
    </source>
</evidence>
<dbReference type="Pfam" id="PF08149">
    <property type="entry name" value="BING4CT"/>
    <property type="match status" value="1"/>
</dbReference>
<keyword evidence="3" id="KW-0677">Repeat</keyword>
<evidence type="ECO:0000256" key="6">
    <source>
        <dbReference type="SAM" id="MobiDB-lite"/>
    </source>
</evidence>
<evidence type="ECO:0000313" key="8">
    <source>
        <dbReference type="EMBL" id="SOV13027.1"/>
    </source>
</evidence>
<evidence type="ECO:0000256" key="2">
    <source>
        <dbReference type="ARBA" id="ARBA00022574"/>
    </source>
</evidence>
<dbReference type="InterPro" id="IPR001680">
    <property type="entry name" value="WD40_rpt"/>
</dbReference>
<dbReference type="InterPro" id="IPR012952">
    <property type="entry name" value="BING4_C_dom"/>
</dbReference>
<feature type="domain" description="BING4 C-terminal" evidence="7">
    <location>
        <begin position="466"/>
        <end position="545"/>
    </location>
</feature>
<feature type="compositionally biased region" description="Low complexity" evidence="6">
    <location>
        <begin position="571"/>
        <end position="584"/>
    </location>
</feature>
<organism evidence="8 9">
    <name type="scientific">Plasmodium gaboni</name>
    <dbReference type="NCBI Taxonomy" id="647221"/>
    <lineage>
        <taxon>Eukaryota</taxon>
        <taxon>Sar</taxon>
        <taxon>Alveolata</taxon>
        <taxon>Apicomplexa</taxon>
        <taxon>Aconoidasida</taxon>
        <taxon>Haemosporida</taxon>
        <taxon>Plasmodiidae</taxon>
        <taxon>Plasmodium</taxon>
        <taxon>Plasmodium (Laverania)</taxon>
    </lineage>
</organism>
<feature type="compositionally biased region" description="Polar residues" evidence="6">
    <location>
        <begin position="133"/>
        <end position="142"/>
    </location>
</feature>
<dbReference type="EMBL" id="LT969430">
    <property type="protein sequence ID" value="SOV13027.1"/>
    <property type="molecule type" value="Genomic_DNA"/>
</dbReference>
<dbReference type="SUPFAM" id="SSF50978">
    <property type="entry name" value="WD40 repeat-like"/>
    <property type="match status" value="1"/>
</dbReference>
<reference evidence="8" key="1">
    <citation type="submission" date="2016-09" db="EMBL/GenBank/DDBJ databases">
        <authorList>
            <consortium name="Pathogen Informatics"/>
            <person name="Sun Q."/>
            <person name="Inoue M."/>
        </authorList>
    </citation>
    <scope>NUCLEOTIDE SEQUENCE</scope>
</reference>
<protein>
    <submittedName>
        <fullName evidence="8">Nucleolar rRNA processing protein, putative</fullName>
    </submittedName>
</protein>
<keyword evidence="9" id="KW-1185">Reference proteome</keyword>
<feature type="region of interest" description="Disordered" evidence="6">
    <location>
        <begin position="107"/>
        <end position="148"/>
    </location>
</feature>
<dbReference type="InterPro" id="IPR036322">
    <property type="entry name" value="WD40_repeat_dom_sf"/>
</dbReference>
<dbReference type="SMART" id="SM01033">
    <property type="entry name" value="BING4CT"/>
    <property type="match status" value="1"/>
</dbReference>
<sequence length="614" mass="70804">MSSLFVEQKVEPEKIKEEKIKVNVNKILYKAHKNIKKERIKNPSKRIDYLCVDKNDLPQNLPNAKNIKNRKLKNQLNKDVKLAILSSKKILANTKFMPLKEGYIKYNSMNEPGVHNASSSKKKKKKKKKKGQLINSTEMETQNNDDNNMNGINDINGINGINSINSINSCNRNDLDFNTHQNYTVEQDGMNSLGPEDEEGNINRRASQKYIYDKADVGTQKKVFDLKLNMGPYSCTYTRNGKYLLMTGVKGHVSLIDTHNLESLCEYQVDEMIRCNTTLHNYKLFAVSQKKYIYIYDNTGMEINCIKDILYTYNMVFLPYHFLLTSIGEFGELVYQDISVGNIITRKKTKRGPCSIIKQNKKDAIIYLGHKNGHVTLWSPNVDKCLCDIFCHHTPISSIGVHDNYLITASVDSTYKLWDIRKMEYIKSYKSHNIINNIDISDTSLVAFSMNTHFRTYNNFFTNPQLYITHNVYGDQINSISFQPFEDICSLGLKHSIKTVLVPGAGIANIDTFFNNPYETKKQVRENEVKLLLDKLPADTIKFNTNQIGNLNPYILKHNEQKNYTNSFNKKNIKKGNNNNSFYNNKKKANKKKKNKINKKNINVMDKQSEQETD</sequence>
<dbReference type="PROSITE" id="PS50082">
    <property type="entry name" value="WD_REPEATS_2"/>
    <property type="match status" value="1"/>
</dbReference>
<dbReference type="SMART" id="SM00320">
    <property type="entry name" value="WD40"/>
    <property type="match status" value="2"/>
</dbReference>
<accession>A0ABY1UKR8</accession>
<evidence type="ECO:0000313" key="9">
    <source>
        <dbReference type="Proteomes" id="UP000831156"/>
    </source>
</evidence>
<evidence type="ECO:0000259" key="7">
    <source>
        <dbReference type="SMART" id="SM01033"/>
    </source>
</evidence>
<proteinExistence type="predicted"/>
<feature type="compositionally biased region" description="Basic residues" evidence="6">
    <location>
        <begin position="585"/>
        <end position="599"/>
    </location>
</feature>
<keyword evidence="4" id="KW-0539">Nucleus</keyword>